<sequence>MSKLITVFGATGQQGGSVIRTIQQDASLSQEFKIRGITRDASKPVAQALVKQGVEVKTANMNSKESLVQALQGSHSVFLVTTPDWGNAGSDAELVHGKNVADAAKEAGVQHLIFSSLLNVTETSGGRLKHVPHFDHKAKVEEYIRSIGVPATSVLPGYFMTNYTVFGMLRKGDDGVHNLAYPVGKDAQFPLIDIASDMGKYVAAALKNRSEVLGLQLLAAADYYSPTRILAEFESVTGKETRFVQVDSDTYKSFIPGPMGEEMLENHLFVENPGYFNGKSLEESHALLEKSGYQVTSWEDFLKQSKDSL</sequence>
<dbReference type="InterPro" id="IPR051164">
    <property type="entry name" value="NmrA-like_oxidored"/>
</dbReference>
<dbReference type="GO" id="GO:0005634">
    <property type="term" value="C:nucleus"/>
    <property type="evidence" value="ECO:0007669"/>
    <property type="project" value="TreeGrafter"/>
</dbReference>
<gene>
    <name evidence="4" type="ORF">PCAMFM013_S017g000260</name>
</gene>
<keyword evidence="2" id="KW-0521">NADP</keyword>
<evidence type="ECO:0000256" key="1">
    <source>
        <dbReference type="ARBA" id="ARBA00006328"/>
    </source>
</evidence>
<proteinExistence type="inferred from homology"/>
<evidence type="ECO:0000256" key="2">
    <source>
        <dbReference type="ARBA" id="ARBA00022857"/>
    </source>
</evidence>
<dbReference type="SUPFAM" id="SSF51735">
    <property type="entry name" value="NAD(P)-binding Rossmann-fold domains"/>
    <property type="match status" value="1"/>
</dbReference>
<accession>A0A0G4PIP7</accession>
<protein>
    <submittedName>
        <fullName evidence="4">NAD(P)-binding domain</fullName>
    </submittedName>
</protein>
<reference evidence="4 5" key="1">
    <citation type="journal article" date="2014" name="Nat. Commun.">
        <title>Multiple recent horizontal transfers of a large genomic region in cheese making fungi.</title>
        <authorList>
            <person name="Cheeseman K."/>
            <person name="Ropars J."/>
            <person name="Renault P."/>
            <person name="Dupont J."/>
            <person name="Gouzy J."/>
            <person name="Branca A."/>
            <person name="Abraham A.L."/>
            <person name="Ceppi M."/>
            <person name="Conseiller E."/>
            <person name="Debuchy R."/>
            <person name="Malagnac F."/>
            <person name="Goarin A."/>
            <person name="Silar P."/>
            <person name="Lacoste S."/>
            <person name="Sallet E."/>
            <person name="Bensimon A."/>
            <person name="Giraud T."/>
            <person name="Brygoo Y."/>
        </authorList>
    </citation>
    <scope>NUCLEOTIDE SEQUENCE [LARGE SCALE GENOMIC DNA]</scope>
    <source>
        <strain evidence="5">FM 013</strain>
    </source>
</reference>
<dbReference type="PANTHER" id="PTHR42748">
    <property type="entry name" value="NITROGEN METABOLITE REPRESSION PROTEIN NMRA FAMILY MEMBER"/>
    <property type="match status" value="1"/>
</dbReference>
<dbReference type="Proteomes" id="UP000053732">
    <property type="component" value="Unassembled WGS sequence"/>
</dbReference>
<evidence type="ECO:0000259" key="3">
    <source>
        <dbReference type="Pfam" id="PF05368"/>
    </source>
</evidence>
<dbReference type="STRING" id="1429867.A0A0G4PIP7"/>
<dbReference type="InterPro" id="IPR036291">
    <property type="entry name" value="NAD(P)-bd_dom_sf"/>
</dbReference>
<evidence type="ECO:0000313" key="5">
    <source>
        <dbReference type="Proteomes" id="UP000053732"/>
    </source>
</evidence>
<dbReference type="AlphaFoldDB" id="A0A0G4PIP7"/>
<dbReference type="PANTHER" id="PTHR42748:SF31">
    <property type="entry name" value="NMRA-LIKE DOMAIN-CONTAINING PROTEIN-RELATED"/>
    <property type="match status" value="1"/>
</dbReference>
<dbReference type="Pfam" id="PF05368">
    <property type="entry name" value="NmrA"/>
    <property type="match status" value="1"/>
</dbReference>
<evidence type="ECO:0000313" key="4">
    <source>
        <dbReference type="EMBL" id="CRL26277.1"/>
    </source>
</evidence>
<keyword evidence="5" id="KW-1185">Reference proteome</keyword>
<comment type="similarity">
    <text evidence="1">Belongs to the NmrA-type oxidoreductase family.</text>
</comment>
<dbReference type="InterPro" id="IPR008030">
    <property type="entry name" value="NmrA-like"/>
</dbReference>
<feature type="domain" description="NmrA-like" evidence="3">
    <location>
        <begin position="1"/>
        <end position="301"/>
    </location>
</feature>
<dbReference type="Gene3D" id="3.90.25.10">
    <property type="entry name" value="UDP-galactose 4-epimerase, domain 1"/>
    <property type="match status" value="1"/>
</dbReference>
<dbReference type="EMBL" id="HG793150">
    <property type="protein sequence ID" value="CRL26277.1"/>
    <property type="molecule type" value="Genomic_DNA"/>
</dbReference>
<organism evidence="4 5">
    <name type="scientific">Penicillium camemberti (strain FM 013)</name>
    <dbReference type="NCBI Taxonomy" id="1429867"/>
    <lineage>
        <taxon>Eukaryota</taxon>
        <taxon>Fungi</taxon>
        <taxon>Dikarya</taxon>
        <taxon>Ascomycota</taxon>
        <taxon>Pezizomycotina</taxon>
        <taxon>Eurotiomycetes</taxon>
        <taxon>Eurotiomycetidae</taxon>
        <taxon>Eurotiales</taxon>
        <taxon>Aspergillaceae</taxon>
        <taxon>Penicillium</taxon>
    </lineage>
</organism>
<name>A0A0G4PIP7_PENC3</name>
<dbReference type="Gene3D" id="3.40.50.720">
    <property type="entry name" value="NAD(P)-binding Rossmann-like Domain"/>
    <property type="match status" value="1"/>
</dbReference>
<dbReference type="CDD" id="cd05251">
    <property type="entry name" value="NmrA_like_SDR_a"/>
    <property type="match status" value="1"/>
</dbReference>